<dbReference type="EMBL" id="JANPWZ010000041">
    <property type="protein sequence ID" value="KAJ3579959.1"/>
    <property type="molecule type" value="Genomic_DNA"/>
</dbReference>
<organism evidence="6 7">
    <name type="scientific">Xylaria arbuscula</name>
    <dbReference type="NCBI Taxonomy" id="114810"/>
    <lineage>
        <taxon>Eukaryota</taxon>
        <taxon>Fungi</taxon>
        <taxon>Dikarya</taxon>
        <taxon>Ascomycota</taxon>
        <taxon>Pezizomycotina</taxon>
        <taxon>Sordariomycetes</taxon>
        <taxon>Xylariomycetidae</taxon>
        <taxon>Xylariales</taxon>
        <taxon>Xylariaceae</taxon>
        <taxon>Xylaria</taxon>
    </lineage>
</organism>
<keyword evidence="3" id="KW-0862">Zinc</keyword>
<evidence type="ECO:0000256" key="1">
    <source>
        <dbReference type="ARBA" id="ARBA00005495"/>
    </source>
</evidence>
<dbReference type="PROSITE" id="PS51891">
    <property type="entry name" value="CENP_V_GFA"/>
    <property type="match status" value="1"/>
</dbReference>
<feature type="domain" description="CENP-V/GFA" evidence="5">
    <location>
        <begin position="1"/>
        <end position="127"/>
    </location>
</feature>
<dbReference type="Proteomes" id="UP001148614">
    <property type="component" value="Unassembled WGS sequence"/>
</dbReference>
<reference evidence="6" key="1">
    <citation type="submission" date="2022-07" db="EMBL/GenBank/DDBJ databases">
        <title>Genome Sequence of Xylaria arbuscula.</title>
        <authorList>
            <person name="Buettner E."/>
        </authorList>
    </citation>
    <scope>NUCLEOTIDE SEQUENCE</scope>
    <source>
        <strain evidence="6">VT107</strain>
    </source>
</reference>
<evidence type="ECO:0000313" key="7">
    <source>
        <dbReference type="Proteomes" id="UP001148614"/>
    </source>
</evidence>
<dbReference type="PANTHER" id="PTHR33337:SF32">
    <property type="entry name" value="DUF636 DOMAIN PROTEIN (AFU_ORTHOLOGUE AFUA_7G04120)"/>
    <property type="match status" value="1"/>
</dbReference>
<keyword evidence="2" id="KW-0479">Metal-binding</keyword>
<evidence type="ECO:0000259" key="5">
    <source>
        <dbReference type="PROSITE" id="PS51891"/>
    </source>
</evidence>
<protein>
    <recommendedName>
        <fullName evidence="5">CENP-V/GFA domain-containing protein</fullName>
    </recommendedName>
</protein>
<proteinExistence type="inferred from homology"/>
<keyword evidence="4" id="KW-0456">Lyase</keyword>
<comment type="caution">
    <text evidence="6">The sequence shown here is derived from an EMBL/GenBank/DDBJ whole genome shotgun (WGS) entry which is preliminary data.</text>
</comment>
<dbReference type="PANTHER" id="PTHR33337">
    <property type="entry name" value="GFA DOMAIN-CONTAINING PROTEIN"/>
    <property type="match status" value="1"/>
</dbReference>
<evidence type="ECO:0000256" key="4">
    <source>
        <dbReference type="ARBA" id="ARBA00023239"/>
    </source>
</evidence>
<name>A0A9W8NN69_9PEZI</name>
<dbReference type="InterPro" id="IPR006913">
    <property type="entry name" value="CENP-V/GFA"/>
</dbReference>
<dbReference type="Gene3D" id="3.90.1590.10">
    <property type="entry name" value="glutathione-dependent formaldehyde- activating enzyme (gfa)"/>
    <property type="match status" value="1"/>
</dbReference>
<dbReference type="InterPro" id="IPR011057">
    <property type="entry name" value="Mss4-like_sf"/>
</dbReference>
<sequence length="437" mass="48643">MLSISCHCGSAKQTVRLCEQPSNAPQEISLCHCSACRHSTGSLCVSYVNIDRPSSVEGLVEYRSNSGTITRFFCATCGCHVFRRLESAPAIDSIPSTKLTTPGGYKPWAVATGVIIGLDAGNESSYQSNRARLMRYAKHINTASTKDGGLSSFMRHVENSGELEAVEDMTSPTGHTLTLEQDRPEEADRIKEREEVLNASCHCKAVQFHITRPNATSQLPRSNFPDLMIPYHTGSPLVKNPEDMKWWLRPGLRLDSDEHEAQSSQKGELRRYLAGTCACRSCRLTLGFEIQSWAFIPRANIFFHIRHVSSSEAGAGKDTHEVVPLDFETLPVDILMSYESSPGVRREFCRSCGATVFWRDRWRPELMDVSIGLLDADEGSRAETWLDWWTARVSFSEDAGNGRAGEVANNARCLIDGLETGLRVQGKWKARDKTQTF</sequence>
<gene>
    <name evidence="6" type="ORF">NPX13_g607</name>
</gene>
<dbReference type="SUPFAM" id="SSF51316">
    <property type="entry name" value="Mss4-like"/>
    <property type="match status" value="2"/>
</dbReference>
<dbReference type="Gene3D" id="2.170.150.70">
    <property type="match status" value="1"/>
</dbReference>
<dbReference type="GO" id="GO:0016846">
    <property type="term" value="F:carbon-sulfur lyase activity"/>
    <property type="evidence" value="ECO:0007669"/>
    <property type="project" value="InterPro"/>
</dbReference>
<dbReference type="Pfam" id="PF04828">
    <property type="entry name" value="GFA"/>
    <property type="match status" value="1"/>
</dbReference>
<accession>A0A9W8NN69</accession>
<evidence type="ECO:0000256" key="3">
    <source>
        <dbReference type="ARBA" id="ARBA00022833"/>
    </source>
</evidence>
<keyword evidence="7" id="KW-1185">Reference proteome</keyword>
<comment type="similarity">
    <text evidence="1">Belongs to the Gfa family.</text>
</comment>
<dbReference type="VEuPathDB" id="FungiDB:F4678DRAFT_418282"/>
<evidence type="ECO:0000256" key="2">
    <source>
        <dbReference type="ARBA" id="ARBA00022723"/>
    </source>
</evidence>
<evidence type="ECO:0000313" key="6">
    <source>
        <dbReference type="EMBL" id="KAJ3579959.1"/>
    </source>
</evidence>
<dbReference type="GO" id="GO:0046872">
    <property type="term" value="F:metal ion binding"/>
    <property type="evidence" value="ECO:0007669"/>
    <property type="project" value="UniProtKB-KW"/>
</dbReference>
<dbReference type="AlphaFoldDB" id="A0A9W8NN69"/>